<dbReference type="GO" id="GO:0008146">
    <property type="term" value="F:sulfotransferase activity"/>
    <property type="evidence" value="ECO:0007669"/>
    <property type="project" value="TreeGrafter"/>
</dbReference>
<proteinExistence type="inferred from homology"/>
<comment type="similarity">
    <text evidence="1">Belongs to the HesA/MoeB/ThiF family.</text>
</comment>
<evidence type="ECO:0000313" key="3">
    <source>
        <dbReference type="EMBL" id="EFP97240.1"/>
    </source>
</evidence>
<dbReference type="GO" id="GO:0016779">
    <property type="term" value="F:nucleotidyltransferase activity"/>
    <property type="evidence" value="ECO:0007669"/>
    <property type="project" value="TreeGrafter"/>
</dbReference>
<dbReference type="FunFam" id="3.40.50.720:FF:000080">
    <property type="entry name" value="Thiazole biosynthesis adenylyltransferase ThiF"/>
    <property type="match status" value="1"/>
</dbReference>
<reference evidence="3 4" key="1">
    <citation type="journal article" date="2012" name="Int. J. Syst. Evol. Microbiol.">
        <title>Vibrio caribbeanicus sp. nov., isolated from the marine sponge Scleritoderma cyanea.</title>
        <authorList>
            <person name="Hoffmann M."/>
            <person name="Monday S.R."/>
            <person name="Allard M.W."/>
            <person name="Strain E.A."/>
            <person name="Whittaker P."/>
            <person name="Naum M."/>
            <person name="McCarthy P.J."/>
            <person name="Lopez J.V."/>
            <person name="Fischer M."/>
            <person name="Brown E.W."/>
        </authorList>
    </citation>
    <scope>NUCLEOTIDE SEQUENCE [LARGE SCALE GENOMIC DNA]</scope>
    <source>
        <strain evidence="3 4">ATCC BAA-2122</strain>
    </source>
</reference>
<name>E3BIB2_9VIBR</name>
<protein>
    <submittedName>
        <fullName evidence="3">ThiF protein</fullName>
    </submittedName>
</protein>
<dbReference type="InterPro" id="IPR045886">
    <property type="entry name" value="ThiF/MoeB/HesA"/>
</dbReference>
<dbReference type="eggNOG" id="COG0476">
    <property type="taxonomic scope" value="Bacteria"/>
</dbReference>
<dbReference type="Gene3D" id="3.40.50.720">
    <property type="entry name" value="NAD(P)-binding Rossmann-like Domain"/>
    <property type="match status" value="1"/>
</dbReference>
<evidence type="ECO:0000256" key="1">
    <source>
        <dbReference type="ARBA" id="ARBA00009919"/>
    </source>
</evidence>
<dbReference type="Pfam" id="PF00899">
    <property type="entry name" value="ThiF"/>
    <property type="match status" value="1"/>
</dbReference>
<comment type="caution">
    <text evidence="3">The sequence shown here is derived from an EMBL/GenBank/DDBJ whole genome shotgun (WGS) entry which is preliminary data.</text>
</comment>
<dbReference type="CDD" id="cd00757">
    <property type="entry name" value="ThiF_MoeB_HesA_family"/>
    <property type="match status" value="1"/>
</dbReference>
<organism evidence="3 4">
    <name type="scientific">Vibrio caribbeanicus ATCC BAA-2122</name>
    <dbReference type="NCBI Taxonomy" id="796620"/>
    <lineage>
        <taxon>Bacteria</taxon>
        <taxon>Pseudomonadati</taxon>
        <taxon>Pseudomonadota</taxon>
        <taxon>Gammaproteobacteria</taxon>
        <taxon>Vibrionales</taxon>
        <taxon>Vibrionaceae</taxon>
        <taxon>Vibrio</taxon>
    </lineage>
</organism>
<evidence type="ECO:0000259" key="2">
    <source>
        <dbReference type="Pfam" id="PF00899"/>
    </source>
</evidence>
<dbReference type="EMBL" id="AEIU01000061">
    <property type="protein sequence ID" value="EFP97240.1"/>
    <property type="molecule type" value="Genomic_DNA"/>
</dbReference>
<dbReference type="InterPro" id="IPR000594">
    <property type="entry name" value="ThiF_NAD_FAD-bd"/>
</dbReference>
<dbReference type="GO" id="GO:0008641">
    <property type="term" value="F:ubiquitin-like modifier activating enzyme activity"/>
    <property type="evidence" value="ECO:0007669"/>
    <property type="project" value="InterPro"/>
</dbReference>
<keyword evidence="4" id="KW-1185">Reference proteome</keyword>
<dbReference type="PANTHER" id="PTHR10953">
    <property type="entry name" value="UBIQUITIN-ACTIVATING ENZYME E1"/>
    <property type="match status" value="1"/>
</dbReference>
<feature type="domain" description="THIF-type NAD/FAD binding fold" evidence="2">
    <location>
        <begin position="10"/>
        <end position="245"/>
    </location>
</feature>
<dbReference type="InterPro" id="IPR035985">
    <property type="entry name" value="Ubiquitin-activating_enz"/>
</dbReference>
<dbReference type="GO" id="GO:0004792">
    <property type="term" value="F:thiosulfate-cyanide sulfurtransferase activity"/>
    <property type="evidence" value="ECO:0007669"/>
    <property type="project" value="TreeGrafter"/>
</dbReference>
<dbReference type="Proteomes" id="UP000002943">
    <property type="component" value="Unassembled WGS sequence"/>
</dbReference>
<gene>
    <name evidence="3" type="ORF">VIBC2010_03080</name>
</gene>
<dbReference type="AlphaFoldDB" id="E3BIB2"/>
<dbReference type="STRING" id="796620.VIBC2010_03080"/>
<dbReference type="GO" id="GO:0005829">
    <property type="term" value="C:cytosol"/>
    <property type="evidence" value="ECO:0007669"/>
    <property type="project" value="TreeGrafter"/>
</dbReference>
<evidence type="ECO:0000313" key="4">
    <source>
        <dbReference type="Proteomes" id="UP000002943"/>
    </source>
</evidence>
<dbReference type="PANTHER" id="PTHR10953:SF240">
    <property type="entry name" value="SULFUR CARRIER PROTEIN THIS ADENYLYLTRANSFERASE"/>
    <property type="match status" value="1"/>
</dbReference>
<accession>E3BIB2</accession>
<dbReference type="SUPFAM" id="SSF69572">
    <property type="entry name" value="Activating enzymes of the ubiquitin-like proteins"/>
    <property type="match status" value="1"/>
</dbReference>
<dbReference type="RefSeq" id="WP_009600744.1">
    <property type="nucleotide sequence ID" value="NZ_AEIU01000061.1"/>
</dbReference>
<dbReference type="OrthoDB" id="9804286at2"/>
<sequence>MLSDNQFVRFQRQICLEEIGEGGQKKLKDSTVLIIGCGGLGCAASLYLASAGIGKLVLVDDDLIEISNLHRQIAYLDSDQGVSKVDALSKRLSAINPQIDIRLVKKRMSEEQMQLETMMADIVLDCCDNMPSRQQINRVCHKQNKTLISASAIGWQGQFSVFDFSEISTVGGCFHCLFPFDNIESEKRCVDSGVMGPVVGILGNYQALAAIQKLSMNKVYFDSNQLHLFDGLNLRWQSFSRSKVNHCLVCGVTSNEVRG</sequence>